<dbReference type="SUPFAM" id="SSF53850">
    <property type="entry name" value="Periplasmic binding protein-like II"/>
    <property type="match status" value="1"/>
</dbReference>
<dbReference type="Gene3D" id="3.40.190.10">
    <property type="entry name" value="Periplasmic binding protein-like II"/>
    <property type="match status" value="1"/>
</dbReference>
<proteinExistence type="predicted"/>
<dbReference type="STRING" id="1471761.B0W44_12425"/>
<dbReference type="AlphaFoldDB" id="A0A1U9K8T5"/>
<protein>
    <recommendedName>
        <fullName evidence="1">Solute-binding protein family 5 domain-containing protein</fullName>
    </recommendedName>
</protein>
<dbReference type="InterPro" id="IPR000914">
    <property type="entry name" value="SBP_5_dom"/>
</dbReference>
<dbReference type="OrthoDB" id="9796817at2"/>
<dbReference type="GO" id="GO:1904680">
    <property type="term" value="F:peptide transmembrane transporter activity"/>
    <property type="evidence" value="ECO:0007669"/>
    <property type="project" value="TreeGrafter"/>
</dbReference>
<gene>
    <name evidence="2" type="ORF">B0W44_12425</name>
</gene>
<evidence type="ECO:0000313" key="3">
    <source>
        <dbReference type="Proteomes" id="UP000188603"/>
    </source>
</evidence>
<dbReference type="Gene3D" id="3.90.76.10">
    <property type="entry name" value="Dipeptide-binding Protein, Domain 1"/>
    <property type="match status" value="1"/>
</dbReference>
<dbReference type="PIRSF" id="PIRSF002741">
    <property type="entry name" value="MppA"/>
    <property type="match status" value="1"/>
</dbReference>
<dbReference type="RefSeq" id="WP_077720307.1">
    <property type="nucleotide sequence ID" value="NZ_CP019699.1"/>
</dbReference>
<dbReference type="GO" id="GO:0015833">
    <property type="term" value="P:peptide transport"/>
    <property type="evidence" value="ECO:0007669"/>
    <property type="project" value="TreeGrafter"/>
</dbReference>
<dbReference type="EMBL" id="CP019699">
    <property type="protein sequence ID" value="AQS56444.1"/>
    <property type="molecule type" value="Genomic_DNA"/>
</dbReference>
<name>A0A1U9K8T5_9BACL</name>
<dbReference type="GO" id="GO:0043190">
    <property type="term" value="C:ATP-binding cassette (ABC) transporter complex"/>
    <property type="evidence" value="ECO:0007669"/>
    <property type="project" value="InterPro"/>
</dbReference>
<dbReference type="Proteomes" id="UP000188603">
    <property type="component" value="Chromosome"/>
</dbReference>
<accession>A0A1U9K8T5</accession>
<dbReference type="PANTHER" id="PTHR30290">
    <property type="entry name" value="PERIPLASMIC BINDING COMPONENT OF ABC TRANSPORTER"/>
    <property type="match status" value="1"/>
</dbReference>
<dbReference type="Gene3D" id="3.10.105.10">
    <property type="entry name" value="Dipeptide-binding Protein, Domain 3"/>
    <property type="match status" value="1"/>
</dbReference>
<dbReference type="InterPro" id="IPR039424">
    <property type="entry name" value="SBP_5"/>
</dbReference>
<feature type="domain" description="Solute-binding protein family 5" evidence="1">
    <location>
        <begin position="97"/>
        <end position="442"/>
    </location>
</feature>
<reference evidence="2 3" key="1">
    <citation type="journal article" date="2015" name="Int. J. Syst. Evol. Microbiol.">
        <title>Novibacillus thermophilus gen. nov., sp. nov., a Gram-staining-negative and moderately thermophilic member of the family Thermoactinomycetaceae.</title>
        <authorList>
            <person name="Yang G."/>
            <person name="Chen J."/>
            <person name="Zhou S."/>
        </authorList>
    </citation>
    <scope>NUCLEOTIDE SEQUENCE [LARGE SCALE GENOMIC DNA]</scope>
    <source>
        <strain evidence="2 3">SG-1</strain>
    </source>
</reference>
<dbReference type="CDD" id="cd00995">
    <property type="entry name" value="PBP2_NikA_DppA_OppA_like"/>
    <property type="match status" value="1"/>
</dbReference>
<dbReference type="KEGG" id="ntr:B0W44_12425"/>
<evidence type="ECO:0000259" key="1">
    <source>
        <dbReference type="Pfam" id="PF00496"/>
    </source>
</evidence>
<dbReference type="GO" id="GO:0042597">
    <property type="term" value="C:periplasmic space"/>
    <property type="evidence" value="ECO:0007669"/>
    <property type="project" value="UniProtKB-ARBA"/>
</dbReference>
<organism evidence="2 3">
    <name type="scientific">Novibacillus thermophilus</name>
    <dbReference type="NCBI Taxonomy" id="1471761"/>
    <lineage>
        <taxon>Bacteria</taxon>
        <taxon>Bacillati</taxon>
        <taxon>Bacillota</taxon>
        <taxon>Bacilli</taxon>
        <taxon>Bacillales</taxon>
        <taxon>Thermoactinomycetaceae</taxon>
        <taxon>Novibacillus</taxon>
    </lineage>
</organism>
<dbReference type="PROSITE" id="PS51257">
    <property type="entry name" value="PROKAR_LIPOPROTEIN"/>
    <property type="match status" value="1"/>
</dbReference>
<dbReference type="InterPro" id="IPR030678">
    <property type="entry name" value="Peptide/Ni-bd"/>
</dbReference>
<keyword evidence="3" id="KW-1185">Reference proteome</keyword>
<sequence>MQKWRFTVNKFKLIVLGSFLILFAGCAGISEEYSGGVSSEPTDKSTAAKSDDQTLKVAFDQSINSLDPYGAHNGEPSTVLASRQIYDTLVIKDGTDYKPRLAEEWKEKDANTWVFKIRKGVTFHDGSPLTAEDVKYSLEQQVNSEDSPLTVLWNDFEAVEATNDHTLTIKTKKPMGTMLSNLSLLFITPADSKNDDFYEKPVGSGPFKVESFVPGESLILTGNEDFWDGAPDLTKLEFVNIPETAARLTALQTGEIDVTWTIPADQIAELEQAEDIEIIKTPSYLYYFNWFNSSREPFDDPLVRRAMWHAIDTKTIVKDLFGETGEVMSSPIPKEVFGSSDMETYAYDPELAKELLAEAGYPDGFSTSMMWSNGGGPQILQLAETMMSYWSEIGVQVEPIQIERAEWIEKLVALDWDMDLQTNSVITGDGDYTLGRLYISDANRNGYKNEELDKLLIAAKETTDQAERQKLYNQVNQIIWDEAVGIFPLELKQIAAIRTHVEGFKPSPSDDPEFRYVSVKK</sequence>
<evidence type="ECO:0000313" key="2">
    <source>
        <dbReference type="EMBL" id="AQS56444.1"/>
    </source>
</evidence>
<dbReference type="Pfam" id="PF00496">
    <property type="entry name" value="SBP_bac_5"/>
    <property type="match status" value="1"/>
</dbReference>